<dbReference type="Gene3D" id="3.40.30.10">
    <property type="entry name" value="Glutaredoxin"/>
    <property type="match status" value="1"/>
</dbReference>
<protein>
    <submittedName>
        <fullName evidence="3">DsbA family oxidoreductase</fullName>
    </submittedName>
</protein>
<dbReference type="InterPro" id="IPR001853">
    <property type="entry name" value="DSBA-like_thioredoxin_dom"/>
</dbReference>
<dbReference type="PANTHER" id="PTHR13887:SF41">
    <property type="entry name" value="THIOREDOXIN SUPERFAMILY PROTEIN"/>
    <property type="match status" value="1"/>
</dbReference>
<dbReference type="CDD" id="cd03024">
    <property type="entry name" value="DsbA_FrnE"/>
    <property type="match status" value="1"/>
</dbReference>
<sequence length="255" mass="27828">MRVDIWSDLVCPWCYVGWSRLRRALTGFTHQDELTVRWHSYELNPGLARGRSEPRPGAPGRRLRDLSAEEIARGEQRVAAAARDEGLPYRADRHHGSTFDLHRLLHLATEVGRAAPTLDALHQAHFGAGRDIFDHAVAVDVATAAGLDPTDARRVLAGDAYTERVFTDQRAAHDLRITGVPYVLIDRSIVVSGARGSALFTRALDTAWARRPRTRARSHAEVETVPAAAAAGAGVGGGAAARPSRSRPHARQPVR</sequence>
<dbReference type="RefSeq" id="WP_248825566.1">
    <property type="nucleotide sequence ID" value="NZ_JALKFT010000016.1"/>
</dbReference>
<feature type="region of interest" description="Disordered" evidence="1">
    <location>
        <begin position="215"/>
        <end position="255"/>
    </location>
</feature>
<reference evidence="3 4" key="1">
    <citation type="submission" date="2022-04" db="EMBL/GenBank/DDBJ databases">
        <title>Genome diversity in the genus Frankia.</title>
        <authorList>
            <person name="Carlos-Shanley C."/>
            <person name="Hahn D."/>
        </authorList>
    </citation>
    <scope>NUCLEOTIDE SEQUENCE [LARGE SCALE GENOMIC DNA]</scope>
    <source>
        <strain evidence="3 4">Ag45/Mut15</strain>
    </source>
</reference>
<feature type="domain" description="DSBA-like thioredoxin" evidence="2">
    <location>
        <begin position="2"/>
        <end position="204"/>
    </location>
</feature>
<evidence type="ECO:0000259" key="2">
    <source>
        <dbReference type="Pfam" id="PF01323"/>
    </source>
</evidence>
<comment type="caution">
    <text evidence="3">The sequence shown here is derived from an EMBL/GenBank/DDBJ whole genome shotgun (WGS) entry which is preliminary data.</text>
</comment>
<dbReference type="Proteomes" id="UP001201873">
    <property type="component" value="Unassembled WGS sequence"/>
</dbReference>
<dbReference type="SUPFAM" id="SSF52833">
    <property type="entry name" value="Thioredoxin-like"/>
    <property type="match status" value="1"/>
</dbReference>
<keyword evidence="4" id="KW-1185">Reference proteome</keyword>
<name>A0ABT0K0G9_9ACTN</name>
<evidence type="ECO:0000313" key="4">
    <source>
        <dbReference type="Proteomes" id="UP001201873"/>
    </source>
</evidence>
<proteinExistence type="predicted"/>
<gene>
    <name evidence="3" type="ORF">MXD59_16230</name>
</gene>
<evidence type="ECO:0000256" key="1">
    <source>
        <dbReference type="SAM" id="MobiDB-lite"/>
    </source>
</evidence>
<dbReference type="PANTHER" id="PTHR13887">
    <property type="entry name" value="GLUTATHIONE S-TRANSFERASE KAPPA"/>
    <property type="match status" value="1"/>
</dbReference>
<evidence type="ECO:0000313" key="3">
    <source>
        <dbReference type="EMBL" id="MCK9877304.1"/>
    </source>
</evidence>
<dbReference type="InterPro" id="IPR036249">
    <property type="entry name" value="Thioredoxin-like_sf"/>
</dbReference>
<feature type="compositionally biased region" description="Basic residues" evidence="1">
    <location>
        <begin position="244"/>
        <end position="255"/>
    </location>
</feature>
<organism evidence="3 4">
    <name type="scientific">Frankia umida</name>
    <dbReference type="NCBI Taxonomy" id="573489"/>
    <lineage>
        <taxon>Bacteria</taxon>
        <taxon>Bacillati</taxon>
        <taxon>Actinomycetota</taxon>
        <taxon>Actinomycetes</taxon>
        <taxon>Frankiales</taxon>
        <taxon>Frankiaceae</taxon>
        <taxon>Frankia</taxon>
    </lineage>
</organism>
<accession>A0ABT0K0G9</accession>
<dbReference type="EMBL" id="JALKFT010000016">
    <property type="protein sequence ID" value="MCK9877304.1"/>
    <property type="molecule type" value="Genomic_DNA"/>
</dbReference>
<dbReference type="Pfam" id="PF01323">
    <property type="entry name" value="DSBA"/>
    <property type="match status" value="1"/>
</dbReference>